<dbReference type="Pfam" id="PF17957">
    <property type="entry name" value="Big_7"/>
    <property type="match status" value="1"/>
</dbReference>
<dbReference type="NCBIfam" id="TIGR04183">
    <property type="entry name" value="Por_Secre_tail"/>
    <property type="match status" value="1"/>
</dbReference>
<dbReference type="KEGG" id="fya:KMW28_23530"/>
<dbReference type="Pfam" id="PF02449">
    <property type="entry name" value="Glyco_hydro_42"/>
    <property type="match status" value="1"/>
</dbReference>
<evidence type="ECO:0000259" key="3">
    <source>
        <dbReference type="Pfam" id="PF02449"/>
    </source>
</evidence>
<dbReference type="AlphaFoldDB" id="A0AAX1NCS6"/>
<dbReference type="Gene3D" id="3.20.20.80">
    <property type="entry name" value="Glycosidases"/>
    <property type="match status" value="1"/>
</dbReference>
<accession>A0AAX1NCS6</accession>
<dbReference type="Proteomes" id="UP000678679">
    <property type="component" value="Chromosome 2"/>
</dbReference>
<dbReference type="Gene3D" id="2.60.40.10">
    <property type="entry name" value="Immunoglobulins"/>
    <property type="match status" value="1"/>
</dbReference>
<sequence length="1003" mass="115167">MNRITYFFTVVLFLVFSINAVGQSLEQLVEAKIDSLETLILEANKQEIDTQKEEMIVFTAKLFLDFAKVDEQSISENKNYYAEHPLYKEEAQQLANDLPDFERQKTLELLDEAVAHIHQVLSKNILRKATTEINYSNIQLDNNHLMQNGKTVFLMDYVWKPDDVSDDTKKHFGAYGSEYISPSFINEDFSYKNWAFDRVANNNNQNIGAVFIDNNNIPAWAYEKYDNFDVGGRKYGTYDIDHPGAREIYGKLFEYFIPLVSGKEHSKLGYMLFNEPSFFTREGTWNTGEVSEYTKSKFRTWLKEKHQSIENLNTLWASSYGSFDEVDVQIPMSTNKQGLSIWYDWMAFNQYRVTEWFTWVKNEIRKYDDDAKVHIKLMPWLWVRNARDHGMDYESLIRLTDIIGVDASAKNDQMWGENDWDHRYGMEWLPTTMIFDFYKSVQPNQFIYDSENHFLTSVSFMFKEVDPDYVNAIYWLGHLHGLSASKSWVWSRLSNGKIDPQRPVSGEYIVDVTHQPKVLAQVQSTMMDLNTFSEDIFKFQSKEKPIRIFYSETSAINREGYMEEDIHEIYQQLYFEGIPIGFATENIIKSKKDDWDVIVVYNTESVKESEIDALQEYINAGGKVILNSNSLKYNEYGAPHSKVLNGAIYNNSLAGMADLAVSNVKNSPKLEIVETNESTGKGCFWRSISTTEGKEILSIINLGNTDADISINLKKSDYGTFCFNLMTGKSIDNQLVLSPYQVYFLEVRDEVKVTPSVGFVSPQNGDEFLVNNTVDVEATTSIDNGNIKGVRLFIDDHYVGEKTAAPYSWSVDYFKDQPAKSYTLTLVATSEKGVESTSSITIQTNCENISSEVTVDGNSLKAVQEEATYQWFNCDAPEIILGDNSPIFTPQESGTYAVMISNETCTTISDCMDMNVTSIDDQIGWVMPTVYPNPTNYKTTVDFGKQYDQINLKVINTIGVVLMDQQYKTKRKVELDLKEYKTGIYFIQVSTNDYMNVLKVVKE</sequence>
<dbReference type="SUPFAM" id="SSF51445">
    <property type="entry name" value="(Trans)glycosidases"/>
    <property type="match status" value="1"/>
</dbReference>
<evidence type="ECO:0000256" key="2">
    <source>
        <dbReference type="ARBA" id="ARBA00023295"/>
    </source>
</evidence>
<dbReference type="CDD" id="cd03143">
    <property type="entry name" value="A4_beta-galactosidase_middle_domain"/>
    <property type="match status" value="1"/>
</dbReference>
<dbReference type="InterPro" id="IPR026444">
    <property type="entry name" value="Secre_tail"/>
</dbReference>
<dbReference type="EMBL" id="CP076133">
    <property type="protein sequence ID" value="QWG05394.1"/>
    <property type="molecule type" value="Genomic_DNA"/>
</dbReference>
<organism evidence="5 6">
    <name type="scientific">Flammeovirga yaeyamensis</name>
    <dbReference type="NCBI Taxonomy" id="367791"/>
    <lineage>
        <taxon>Bacteria</taxon>
        <taxon>Pseudomonadati</taxon>
        <taxon>Bacteroidota</taxon>
        <taxon>Cytophagia</taxon>
        <taxon>Cytophagales</taxon>
        <taxon>Flammeovirgaceae</taxon>
        <taxon>Flammeovirga</taxon>
    </lineage>
</organism>
<keyword evidence="2" id="KW-0326">Glycosidase</keyword>
<protein>
    <submittedName>
        <fullName evidence="5">T9SS type A sorting domain-containing protein</fullName>
    </submittedName>
</protein>
<keyword evidence="1" id="KW-0378">Hydrolase</keyword>
<evidence type="ECO:0000259" key="4">
    <source>
        <dbReference type="Pfam" id="PF18962"/>
    </source>
</evidence>
<evidence type="ECO:0000313" key="6">
    <source>
        <dbReference type="Proteomes" id="UP000678679"/>
    </source>
</evidence>
<feature type="domain" description="Glycoside hydrolase family 42 N-terminal" evidence="3">
    <location>
        <begin position="290"/>
        <end position="417"/>
    </location>
</feature>
<dbReference type="Pfam" id="PF18962">
    <property type="entry name" value="Por_Secre_tail"/>
    <property type="match status" value="1"/>
</dbReference>
<dbReference type="GO" id="GO:0004565">
    <property type="term" value="F:beta-galactosidase activity"/>
    <property type="evidence" value="ECO:0007669"/>
    <property type="project" value="InterPro"/>
</dbReference>
<dbReference type="InterPro" id="IPR017853">
    <property type="entry name" value="GH"/>
</dbReference>
<name>A0AAX1NCS6_9BACT</name>
<dbReference type="GO" id="GO:0009341">
    <property type="term" value="C:beta-galactosidase complex"/>
    <property type="evidence" value="ECO:0007669"/>
    <property type="project" value="InterPro"/>
</dbReference>
<evidence type="ECO:0000256" key="1">
    <source>
        <dbReference type="ARBA" id="ARBA00022801"/>
    </source>
</evidence>
<feature type="domain" description="Secretion system C-terminal sorting" evidence="4">
    <location>
        <begin position="930"/>
        <end position="999"/>
    </location>
</feature>
<dbReference type="Gene3D" id="3.40.50.880">
    <property type="match status" value="1"/>
</dbReference>
<keyword evidence="6" id="KW-1185">Reference proteome</keyword>
<dbReference type="InterPro" id="IPR029062">
    <property type="entry name" value="Class_I_gatase-like"/>
</dbReference>
<proteinExistence type="predicted"/>
<dbReference type="GO" id="GO:0005975">
    <property type="term" value="P:carbohydrate metabolic process"/>
    <property type="evidence" value="ECO:0007669"/>
    <property type="project" value="InterPro"/>
</dbReference>
<reference evidence="5 6" key="1">
    <citation type="submission" date="2021-05" db="EMBL/GenBank/DDBJ databases">
        <title>Comparative genomic studies on the polysaccharide-degrading batcterial strains of the Flammeovirga genus.</title>
        <authorList>
            <person name="Zewei F."/>
            <person name="Zheng Z."/>
            <person name="Yu L."/>
            <person name="Ruyue G."/>
            <person name="Yanhong M."/>
            <person name="Yuanyuan C."/>
            <person name="Jingyan G."/>
            <person name="Wenjun H."/>
        </authorList>
    </citation>
    <scope>NUCLEOTIDE SEQUENCE [LARGE SCALE GENOMIC DNA]</scope>
    <source>
        <strain evidence="5 6">NBRC:100898</strain>
    </source>
</reference>
<dbReference type="InterPro" id="IPR013783">
    <property type="entry name" value="Ig-like_fold"/>
</dbReference>
<dbReference type="RefSeq" id="WP_169661950.1">
    <property type="nucleotide sequence ID" value="NZ_CP076133.1"/>
</dbReference>
<dbReference type="InterPro" id="IPR013529">
    <property type="entry name" value="Glyco_hydro_42_N"/>
</dbReference>
<gene>
    <name evidence="5" type="ORF">KMW28_23530</name>
</gene>
<evidence type="ECO:0000313" key="5">
    <source>
        <dbReference type="EMBL" id="QWG05394.1"/>
    </source>
</evidence>